<dbReference type="InterPro" id="IPR002931">
    <property type="entry name" value="Transglutaminase-like"/>
</dbReference>
<proteinExistence type="predicted"/>
<dbReference type="Pfam" id="PF01841">
    <property type="entry name" value="Transglut_core"/>
    <property type="match status" value="1"/>
</dbReference>
<evidence type="ECO:0000313" key="3">
    <source>
        <dbReference type="Proteomes" id="UP000273083"/>
    </source>
</evidence>
<gene>
    <name evidence="2" type="ORF">EDD66_110126</name>
</gene>
<dbReference type="OrthoDB" id="9788327at2"/>
<name>A0A3N1XGC6_9FIRM</name>
<evidence type="ECO:0000313" key="2">
    <source>
        <dbReference type="EMBL" id="ROR25769.1"/>
    </source>
</evidence>
<dbReference type="InterPro" id="IPR038765">
    <property type="entry name" value="Papain-like_cys_pep_sf"/>
</dbReference>
<organism evidence="2 3">
    <name type="scientific">Mobilisporobacter senegalensis</name>
    <dbReference type="NCBI Taxonomy" id="1329262"/>
    <lineage>
        <taxon>Bacteria</taxon>
        <taxon>Bacillati</taxon>
        <taxon>Bacillota</taxon>
        <taxon>Clostridia</taxon>
        <taxon>Lachnospirales</taxon>
        <taxon>Lachnospiraceae</taxon>
        <taxon>Mobilisporobacter</taxon>
    </lineage>
</organism>
<dbReference type="Proteomes" id="UP000273083">
    <property type="component" value="Unassembled WGS sequence"/>
</dbReference>
<protein>
    <submittedName>
        <fullName evidence="2">Transglutaminase superfamily protein</fullName>
    </submittedName>
</protein>
<keyword evidence="3" id="KW-1185">Reference proteome</keyword>
<dbReference type="EMBL" id="RJVG01000010">
    <property type="protein sequence ID" value="ROR25769.1"/>
    <property type="molecule type" value="Genomic_DNA"/>
</dbReference>
<feature type="domain" description="Transglutaminase-like" evidence="1">
    <location>
        <begin position="89"/>
        <end position="144"/>
    </location>
</feature>
<sequence>MMKIFIKKGFCYILLLCILVSTIFGNPIISYAKEKTGEQMVSEIIKELDLTDLSYFNKVLICGEWIAENISYDYEGLEKGTENRTLLETMKERKGVCQGYAIVFKEFMEQIGVPCLYISDTKMNHAYNIVLMNDYKWYLVEPQSSLSAGWEQDIYKDYINEVKERILIWNEMGYDTEDEEEEIRMYEEKLKLLDGRGEFLLDDTYDRNNFLNGIKDFENHTIASGSGYYEFVKLAKSKVHGYPVATTKLRNDPDKEQKQFINKSDVTFTKSNITINAATCKTSVKLPISVNNYTISDLKFDTDKFYIYDLTKKKKIAKYTYYPELFRSLFASNLNLIAYKDISSMSFQLTIKTMYGNEATANISIKYPQLTQKVYDSLYNGVKVGKKIKLGFTEGAKLKDFNIYIEKDDLKYAEYNSKTGEIKGKKSGVATLLIKSKTNKNYTLSYTVIVK</sequence>
<dbReference type="SUPFAM" id="SSF54001">
    <property type="entry name" value="Cysteine proteinases"/>
    <property type="match status" value="1"/>
</dbReference>
<evidence type="ECO:0000259" key="1">
    <source>
        <dbReference type="SMART" id="SM00460"/>
    </source>
</evidence>
<dbReference type="SMART" id="SM00460">
    <property type="entry name" value="TGc"/>
    <property type="match status" value="1"/>
</dbReference>
<accession>A0A3N1XGC6</accession>
<dbReference type="Gene3D" id="3.10.620.30">
    <property type="match status" value="1"/>
</dbReference>
<reference evidence="2 3" key="1">
    <citation type="submission" date="2018-11" db="EMBL/GenBank/DDBJ databases">
        <title>Genomic Encyclopedia of Type Strains, Phase IV (KMG-IV): sequencing the most valuable type-strain genomes for metagenomic binning, comparative biology and taxonomic classification.</title>
        <authorList>
            <person name="Goeker M."/>
        </authorList>
    </citation>
    <scope>NUCLEOTIDE SEQUENCE [LARGE SCALE GENOMIC DNA]</scope>
    <source>
        <strain evidence="2 3">DSM 26537</strain>
    </source>
</reference>
<dbReference type="AlphaFoldDB" id="A0A3N1XGC6"/>
<comment type="caution">
    <text evidence="2">The sequence shown here is derived from an EMBL/GenBank/DDBJ whole genome shotgun (WGS) entry which is preliminary data.</text>
</comment>